<accession>A0A0E9XGX8</accession>
<name>A0A0E9XGX8_ANGAN</name>
<reference evidence="1" key="1">
    <citation type="submission" date="2014-11" db="EMBL/GenBank/DDBJ databases">
        <authorList>
            <person name="Amaro Gonzalez C."/>
        </authorList>
    </citation>
    <scope>NUCLEOTIDE SEQUENCE</scope>
</reference>
<sequence length="43" mass="5008">MLQLYSCEPFMTVLLPANKYQLKCQYDQLSNEPCFSVFAVKSE</sequence>
<proteinExistence type="predicted"/>
<protein>
    <submittedName>
        <fullName evidence="1">Uncharacterized protein</fullName>
    </submittedName>
</protein>
<organism evidence="1">
    <name type="scientific">Anguilla anguilla</name>
    <name type="common">European freshwater eel</name>
    <name type="synonym">Muraena anguilla</name>
    <dbReference type="NCBI Taxonomy" id="7936"/>
    <lineage>
        <taxon>Eukaryota</taxon>
        <taxon>Metazoa</taxon>
        <taxon>Chordata</taxon>
        <taxon>Craniata</taxon>
        <taxon>Vertebrata</taxon>
        <taxon>Euteleostomi</taxon>
        <taxon>Actinopterygii</taxon>
        <taxon>Neopterygii</taxon>
        <taxon>Teleostei</taxon>
        <taxon>Anguilliformes</taxon>
        <taxon>Anguillidae</taxon>
        <taxon>Anguilla</taxon>
    </lineage>
</organism>
<reference evidence="1" key="2">
    <citation type="journal article" date="2015" name="Fish Shellfish Immunol.">
        <title>Early steps in the European eel (Anguilla anguilla)-Vibrio vulnificus interaction in the gills: Role of the RtxA13 toxin.</title>
        <authorList>
            <person name="Callol A."/>
            <person name="Pajuelo D."/>
            <person name="Ebbesson L."/>
            <person name="Teles M."/>
            <person name="MacKenzie S."/>
            <person name="Amaro C."/>
        </authorList>
    </citation>
    <scope>NUCLEOTIDE SEQUENCE</scope>
</reference>
<dbReference type="AlphaFoldDB" id="A0A0E9XGX8"/>
<evidence type="ECO:0000313" key="1">
    <source>
        <dbReference type="EMBL" id="JAI01707.1"/>
    </source>
</evidence>
<dbReference type="EMBL" id="GBXM01006871">
    <property type="protein sequence ID" value="JAI01707.1"/>
    <property type="molecule type" value="Transcribed_RNA"/>
</dbReference>